<name>A0A4Q0M2P2_9HYPH</name>
<sequence length="141" mass="16192">MRRRVRWTQFSTNERVEVRNPLSSSSPAPSVQEAEDSCSAVERTFSVSAECPIQIIWGDYIPEKLNPINVGPRLTLDSRRRNVLVAKLFAKAINRHGGDAEILNLREIGIRGNTHWPMLDNNYKIADLLSDWLEKKKLDRH</sequence>
<protein>
    <recommendedName>
        <fullName evidence="3">Alpha/beta hydrolase</fullName>
    </recommendedName>
</protein>
<dbReference type="Proteomes" id="UP000289708">
    <property type="component" value="Unassembled WGS sequence"/>
</dbReference>
<comment type="caution">
    <text evidence="1">The sequence shown here is derived from an EMBL/GenBank/DDBJ whole genome shotgun (WGS) entry which is preliminary data.</text>
</comment>
<proteinExistence type="predicted"/>
<evidence type="ECO:0000313" key="2">
    <source>
        <dbReference type="Proteomes" id="UP000289708"/>
    </source>
</evidence>
<reference evidence="1 2" key="1">
    <citation type="submission" date="2018-12" db="EMBL/GenBank/DDBJ databases">
        <title>bacterium Hansschlegelia zhihuaiae S113.</title>
        <authorList>
            <person name="He J."/>
        </authorList>
    </citation>
    <scope>NUCLEOTIDE SEQUENCE [LARGE SCALE GENOMIC DNA]</scope>
    <source>
        <strain evidence="1 2">S 113</strain>
    </source>
</reference>
<dbReference type="RefSeq" id="WP_128779532.1">
    <property type="nucleotide sequence ID" value="NZ_RYFI01000037.1"/>
</dbReference>
<dbReference type="EMBL" id="RYFI01000037">
    <property type="protein sequence ID" value="RXF67104.1"/>
    <property type="molecule type" value="Genomic_DNA"/>
</dbReference>
<dbReference type="AlphaFoldDB" id="A0A4Q0M2P2"/>
<evidence type="ECO:0008006" key="3">
    <source>
        <dbReference type="Google" id="ProtNLM"/>
    </source>
</evidence>
<dbReference type="InterPro" id="IPR029058">
    <property type="entry name" value="AB_hydrolase_fold"/>
</dbReference>
<dbReference type="OrthoDB" id="7820973at2"/>
<organism evidence="1 2">
    <name type="scientific">Hansschlegelia zhihuaiae</name>
    <dbReference type="NCBI Taxonomy" id="405005"/>
    <lineage>
        <taxon>Bacteria</taxon>
        <taxon>Pseudomonadati</taxon>
        <taxon>Pseudomonadota</taxon>
        <taxon>Alphaproteobacteria</taxon>
        <taxon>Hyphomicrobiales</taxon>
        <taxon>Methylopilaceae</taxon>
        <taxon>Hansschlegelia</taxon>
    </lineage>
</organism>
<gene>
    <name evidence="1" type="ORF">EK403_21650</name>
</gene>
<accession>A0A4Q0M2P2</accession>
<keyword evidence="2" id="KW-1185">Reference proteome</keyword>
<evidence type="ECO:0000313" key="1">
    <source>
        <dbReference type="EMBL" id="RXF67104.1"/>
    </source>
</evidence>
<dbReference type="Gene3D" id="3.40.50.1820">
    <property type="entry name" value="alpha/beta hydrolase"/>
    <property type="match status" value="1"/>
</dbReference>